<dbReference type="OrthoDB" id="9762169at2"/>
<keyword evidence="7" id="KW-0812">Transmembrane</keyword>
<dbReference type="Gene3D" id="3.30.200.20">
    <property type="entry name" value="Phosphorylase Kinase, domain 1"/>
    <property type="match status" value="1"/>
</dbReference>
<dbReference type="PROSITE" id="PS00107">
    <property type="entry name" value="PROTEIN_KINASE_ATP"/>
    <property type="match status" value="1"/>
</dbReference>
<evidence type="ECO:0000256" key="1">
    <source>
        <dbReference type="ARBA" id="ARBA00022679"/>
    </source>
</evidence>
<reference evidence="10" key="1">
    <citation type="submission" date="2018-09" db="EMBL/GenBank/DDBJ databases">
        <authorList>
            <person name="Zhu H."/>
        </authorList>
    </citation>
    <scope>NUCLEOTIDE SEQUENCE [LARGE SCALE GENOMIC DNA]</scope>
    <source>
        <strain evidence="10">K1W22B-1</strain>
    </source>
</reference>
<evidence type="ECO:0000256" key="2">
    <source>
        <dbReference type="ARBA" id="ARBA00022741"/>
    </source>
</evidence>
<protein>
    <submittedName>
        <fullName evidence="9">Serine/threonine protein kinase</fullName>
    </submittedName>
</protein>
<keyword evidence="3 9" id="KW-0418">Kinase</keyword>
<keyword evidence="4 5" id="KW-0067">ATP-binding</keyword>
<dbReference type="SMART" id="SM00220">
    <property type="entry name" value="S_TKc"/>
    <property type="match status" value="1"/>
</dbReference>
<evidence type="ECO:0000256" key="7">
    <source>
        <dbReference type="SAM" id="Phobius"/>
    </source>
</evidence>
<dbReference type="Pfam" id="PF00069">
    <property type="entry name" value="Pkinase"/>
    <property type="match status" value="1"/>
</dbReference>
<accession>A0A3A5H581</accession>
<keyword evidence="7" id="KW-0472">Membrane</keyword>
<dbReference type="GO" id="GO:0004674">
    <property type="term" value="F:protein serine/threonine kinase activity"/>
    <property type="evidence" value="ECO:0007669"/>
    <property type="project" value="UniProtKB-KW"/>
</dbReference>
<organism evidence="9 10">
    <name type="scientific">Nocardioides cavernaquae</name>
    <dbReference type="NCBI Taxonomy" id="2321396"/>
    <lineage>
        <taxon>Bacteria</taxon>
        <taxon>Bacillati</taxon>
        <taxon>Actinomycetota</taxon>
        <taxon>Actinomycetes</taxon>
        <taxon>Propionibacteriales</taxon>
        <taxon>Nocardioidaceae</taxon>
        <taxon>Nocardioides</taxon>
    </lineage>
</organism>
<dbReference type="Gene3D" id="1.10.510.10">
    <property type="entry name" value="Transferase(Phosphotransferase) domain 1"/>
    <property type="match status" value="1"/>
</dbReference>
<evidence type="ECO:0000259" key="8">
    <source>
        <dbReference type="PROSITE" id="PS50011"/>
    </source>
</evidence>
<evidence type="ECO:0000313" key="10">
    <source>
        <dbReference type="Proteomes" id="UP000276542"/>
    </source>
</evidence>
<evidence type="ECO:0000256" key="4">
    <source>
        <dbReference type="ARBA" id="ARBA00022840"/>
    </source>
</evidence>
<dbReference type="PANTHER" id="PTHR43289">
    <property type="entry name" value="MITOGEN-ACTIVATED PROTEIN KINASE KINASE KINASE 20-RELATED"/>
    <property type="match status" value="1"/>
</dbReference>
<keyword evidence="10" id="KW-1185">Reference proteome</keyword>
<feature type="domain" description="Protein kinase" evidence="8">
    <location>
        <begin position="9"/>
        <end position="263"/>
    </location>
</feature>
<dbReference type="EMBL" id="QYRP01000002">
    <property type="protein sequence ID" value="RJS45018.1"/>
    <property type="molecule type" value="Genomic_DNA"/>
</dbReference>
<dbReference type="PROSITE" id="PS50011">
    <property type="entry name" value="PROTEIN_KINASE_DOM"/>
    <property type="match status" value="1"/>
</dbReference>
<feature type="transmembrane region" description="Helical" evidence="7">
    <location>
        <begin position="417"/>
        <end position="433"/>
    </location>
</feature>
<proteinExistence type="predicted"/>
<dbReference type="CDD" id="cd14014">
    <property type="entry name" value="STKc_PknB_like"/>
    <property type="match status" value="1"/>
</dbReference>
<comment type="caution">
    <text evidence="9">The sequence shown here is derived from an EMBL/GenBank/DDBJ whole genome shotgun (WGS) entry which is preliminary data.</text>
</comment>
<dbReference type="RefSeq" id="WP_120058921.1">
    <property type="nucleotide sequence ID" value="NZ_QYRP01000002.1"/>
</dbReference>
<name>A0A3A5H581_9ACTN</name>
<dbReference type="AlphaFoldDB" id="A0A3A5H581"/>
<feature type="transmembrane region" description="Helical" evidence="7">
    <location>
        <begin position="453"/>
        <end position="475"/>
    </location>
</feature>
<feature type="binding site" evidence="5">
    <location>
        <position position="37"/>
    </location>
    <ligand>
        <name>ATP</name>
        <dbReference type="ChEBI" id="CHEBI:30616"/>
    </ligand>
</feature>
<keyword evidence="1" id="KW-0808">Transferase</keyword>
<keyword evidence="7" id="KW-1133">Transmembrane helix</keyword>
<feature type="transmembrane region" description="Helical" evidence="7">
    <location>
        <begin position="390"/>
        <end position="410"/>
    </location>
</feature>
<keyword evidence="2 5" id="KW-0547">Nucleotide-binding</keyword>
<keyword evidence="9" id="KW-0723">Serine/threonine-protein kinase</keyword>
<evidence type="ECO:0000313" key="9">
    <source>
        <dbReference type="EMBL" id="RJS45018.1"/>
    </source>
</evidence>
<feature type="region of interest" description="Disordered" evidence="6">
    <location>
        <begin position="267"/>
        <end position="301"/>
    </location>
</feature>
<dbReference type="PANTHER" id="PTHR43289:SF34">
    <property type="entry name" value="SERINE_THREONINE-PROTEIN KINASE YBDM-RELATED"/>
    <property type="match status" value="1"/>
</dbReference>
<feature type="transmembrane region" description="Helical" evidence="7">
    <location>
        <begin position="315"/>
        <end position="347"/>
    </location>
</feature>
<dbReference type="InterPro" id="IPR011009">
    <property type="entry name" value="Kinase-like_dom_sf"/>
</dbReference>
<dbReference type="InterPro" id="IPR000719">
    <property type="entry name" value="Prot_kinase_dom"/>
</dbReference>
<dbReference type="InterPro" id="IPR017441">
    <property type="entry name" value="Protein_kinase_ATP_BS"/>
</dbReference>
<gene>
    <name evidence="9" type="ORF">D4739_01345</name>
</gene>
<dbReference type="PROSITE" id="PS00108">
    <property type="entry name" value="PROTEIN_KINASE_ST"/>
    <property type="match status" value="1"/>
</dbReference>
<dbReference type="InterPro" id="IPR008271">
    <property type="entry name" value="Ser/Thr_kinase_AS"/>
</dbReference>
<dbReference type="Proteomes" id="UP000276542">
    <property type="component" value="Unassembled WGS sequence"/>
</dbReference>
<dbReference type="GO" id="GO:0005524">
    <property type="term" value="F:ATP binding"/>
    <property type="evidence" value="ECO:0007669"/>
    <property type="project" value="UniProtKB-UniRule"/>
</dbReference>
<sequence length="499" mass="53025">METVQVGDWTLLRRLGEGGMGVVHLAEDDQGRFAALKVLRPHVVGDEEARARLEREVSTLERVRSPWVAEIVDADPWGPVPFVATRYIDGPSLHDQVNALGPLGGRTLRHFATCLAQALVAVHQAGVLHRDVKPSNVVLDGETPILIDFGLARLGDDIRLTRTGFLLGTPGYLAPEILHGHEPGPAADVHSWAATVAFAGTGRAPFGSGPPMAVMDRVRRGEHDLAGLEPSVRVMVEAALDPDPLRRPTLPALVKVLAAPPRAGVTVPARSRGPVAEPTRVLRDEPPSDDGDEPPLWSPAPPKVRASVGELIRRWSVGLALLALVVAAVVAAPFIALAGVAVGVALLRWGAVTADGHRSRRDARGRKWYDFPHAVVLSPIDLMVSVPATLLLWVTAVLLGGLAVLACVIAGAPTGQWLGWAGAAFGMGVWLGPGSRRVRRPVGGLTRPLARTAGGWVLTMLVLLGLAGAAAYAVMQRGTDWMPLSGAPWDADWLDLFRL</sequence>
<evidence type="ECO:0000256" key="6">
    <source>
        <dbReference type="SAM" id="MobiDB-lite"/>
    </source>
</evidence>
<dbReference type="SUPFAM" id="SSF56112">
    <property type="entry name" value="Protein kinase-like (PK-like)"/>
    <property type="match status" value="1"/>
</dbReference>
<evidence type="ECO:0000256" key="5">
    <source>
        <dbReference type="PROSITE-ProRule" id="PRU10141"/>
    </source>
</evidence>
<evidence type="ECO:0000256" key="3">
    <source>
        <dbReference type="ARBA" id="ARBA00022777"/>
    </source>
</evidence>